<dbReference type="AlphaFoldDB" id="A0A1M7TKR4"/>
<feature type="transmembrane region" description="Helical" evidence="1">
    <location>
        <begin position="201"/>
        <end position="219"/>
    </location>
</feature>
<evidence type="ECO:0000313" key="3">
    <source>
        <dbReference type="Proteomes" id="UP000184096"/>
    </source>
</evidence>
<organism evidence="2 3">
    <name type="scientific">Bradyrhizobium erythrophlei</name>
    <dbReference type="NCBI Taxonomy" id="1437360"/>
    <lineage>
        <taxon>Bacteria</taxon>
        <taxon>Pseudomonadati</taxon>
        <taxon>Pseudomonadota</taxon>
        <taxon>Alphaproteobacteria</taxon>
        <taxon>Hyphomicrobiales</taxon>
        <taxon>Nitrobacteraceae</taxon>
        <taxon>Bradyrhizobium</taxon>
    </lineage>
</organism>
<dbReference type="EMBL" id="LT670849">
    <property type="protein sequence ID" value="SHN71305.1"/>
    <property type="molecule type" value="Genomic_DNA"/>
</dbReference>
<dbReference type="PANTHER" id="PTHR37314:SF4">
    <property type="entry name" value="UPF0700 TRANSMEMBRANE PROTEIN YOAK"/>
    <property type="match status" value="1"/>
</dbReference>
<keyword evidence="1" id="KW-0472">Membrane</keyword>
<keyword evidence="1" id="KW-1133">Transmembrane helix</keyword>
<proteinExistence type="predicted"/>
<dbReference type="OrthoDB" id="7057004at2"/>
<name>A0A1M7TKR4_9BRAD</name>
<dbReference type="Pfam" id="PF06912">
    <property type="entry name" value="DUF1275"/>
    <property type="match status" value="1"/>
</dbReference>
<feature type="transmembrane region" description="Helical" evidence="1">
    <location>
        <begin position="176"/>
        <end position="195"/>
    </location>
</feature>
<dbReference type="Proteomes" id="UP000184096">
    <property type="component" value="Chromosome I"/>
</dbReference>
<accession>A0A1M7TKR4</accession>
<protein>
    <submittedName>
        <fullName evidence="2">Uncharacterized membrane protein YoaK, UPF0700 family</fullName>
    </submittedName>
</protein>
<keyword evidence="3" id="KW-1185">Reference proteome</keyword>
<sequence>MSSTVSSLRAAPPGRPEEGLLVALSFAAGYVDSYTWIIHGVLANVQTANLVFLWVNATAGQWQQAFQFVPPLFAFMIGVVIASRLQRAAGARAGQLSLLVEVAMLILISVLHNRVPEVVGTLGISMVAAMQASIFTKVEGSVYSSVMITGNLRQAIDGAFALVAGDPQHGLLRKSCIYMGVCTMFGTGAAAGAFVTERVPTLTLIVPIAALLLVLLICARWRSVENSVGLIRRRR</sequence>
<feature type="transmembrane region" description="Helical" evidence="1">
    <location>
        <begin position="20"/>
        <end position="42"/>
    </location>
</feature>
<gene>
    <name evidence="2" type="ORF">SAMN05444170_1989</name>
</gene>
<evidence type="ECO:0000256" key="1">
    <source>
        <dbReference type="SAM" id="Phobius"/>
    </source>
</evidence>
<feature type="transmembrane region" description="Helical" evidence="1">
    <location>
        <begin position="62"/>
        <end position="81"/>
    </location>
</feature>
<keyword evidence="1" id="KW-0812">Transmembrane</keyword>
<dbReference type="PANTHER" id="PTHR37314">
    <property type="entry name" value="SLR0142 PROTEIN"/>
    <property type="match status" value="1"/>
</dbReference>
<reference evidence="3" key="1">
    <citation type="submission" date="2016-11" db="EMBL/GenBank/DDBJ databases">
        <authorList>
            <person name="Varghese N."/>
            <person name="Submissions S."/>
        </authorList>
    </citation>
    <scope>NUCLEOTIDE SEQUENCE [LARGE SCALE GENOMIC DNA]</scope>
    <source>
        <strain evidence="3">GAS401</strain>
    </source>
</reference>
<evidence type="ECO:0000313" key="2">
    <source>
        <dbReference type="EMBL" id="SHN71305.1"/>
    </source>
</evidence>
<dbReference type="InterPro" id="IPR010699">
    <property type="entry name" value="DUF1275"/>
</dbReference>